<feature type="domain" description="DUF3857" evidence="3">
    <location>
        <begin position="70"/>
        <end position="232"/>
    </location>
</feature>
<dbReference type="InterPro" id="IPR038765">
    <property type="entry name" value="Papain-like_cys_pep_sf"/>
</dbReference>
<dbReference type="Proteomes" id="UP000487117">
    <property type="component" value="Unassembled WGS sequence"/>
</dbReference>
<dbReference type="Gene3D" id="3.10.620.30">
    <property type="match status" value="1"/>
</dbReference>
<keyword evidence="1" id="KW-0732">Signal</keyword>
<dbReference type="EMBL" id="WNDS01000001">
    <property type="protein sequence ID" value="KAF1017159.1"/>
    <property type="molecule type" value="Genomic_DNA"/>
</dbReference>
<evidence type="ECO:0000259" key="3">
    <source>
        <dbReference type="Pfam" id="PF12969"/>
    </source>
</evidence>
<dbReference type="InterPro" id="IPR002931">
    <property type="entry name" value="Transglutaminase-like"/>
</dbReference>
<feature type="domain" description="Transglutaminase-like" evidence="2">
    <location>
        <begin position="280"/>
        <end position="353"/>
    </location>
</feature>
<protein>
    <recommendedName>
        <fullName evidence="6">Transglutaminase</fullName>
    </recommendedName>
</protein>
<dbReference type="Pfam" id="PF01841">
    <property type="entry name" value="Transglut_core"/>
    <property type="match status" value="1"/>
</dbReference>
<evidence type="ECO:0000259" key="2">
    <source>
        <dbReference type="Pfam" id="PF01841"/>
    </source>
</evidence>
<organism evidence="4 5">
    <name type="scientific">Stenotrophomonas maltophilia</name>
    <name type="common">Pseudomonas maltophilia</name>
    <name type="synonym">Xanthomonas maltophilia</name>
    <dbReference type="NCBI Taxonomy" id="40324"/>
    <lineage>
        <taxon>Bacteria</taxon>
        <taxon>Pseudomonadati</taxon>
        <taxon>Pseudomonadota</taxon>
        <taxon>Gammaproteobacteria</taxon>
        <taxon>Lysobacterales</taxon>
        <taxon>Lysobacteraceae</taxon>
        <taxon>Stenotrophomonas</taxon>
        <taxon>Stenotrophomonas maltophilia group</taxon>
    </lineage>
</organism>
<evidence type="ECO:0008006" key="6">
    <source>
        <dbReference type="Google" id="ProtNLM"/>
    </source>
</evidence>
<dbReference type="SUPFAM" id="SSF54001">
    <property type="entry name" value="Cysteine proteinases"/>
    <property type="match status" value="1"/>
</dbReference>
<dbReference type="InterPro" id="IPR024618">
    <property type="entry name" value="DUF3857"/>
</dbReference>
<dbReference type="Gene3D" id="2.60.40.3140">
    <property type="match status" value="1"/>
</dbReference>
<sequence>MNTVSLGRLALACLLVHAAAAAPAHAEGSASAAAPSPAPPATRSDGEAASNFSFVRYRANYQVRPDAGNVQTESYEVLLRTKEAVEQFSQVRLSYSEKMERLDVVSAYTLTADGQRHDVPADRIYTQESYSSASAAMYADRKVRVIVFPNLAPGTRVVYEVRRTQQVPYFPGYFGLWETFNVFTAYDDAEVTLSAPASLPMYVDSRGVQGSDTPQVRNGQATWRWLYQRQQPMQAQNWAAAVWEFSPSIMASTYRDWPQMARAYQLKAGEAAQVTPAIQALADELTRGIDDRREQAAALYRWVAQNIRYVAVYLGNGGLEPNSAQSILDNHYGDCKDHVVILEALLAAKGIASSPVLIGAGGGPTLPTIPVLGRFNHAIAYVPEFDLYLDSTSAWARFGQLPDGDLGAPVLRTRDASVARTPANDGKRNGVTMDVSFEFDAQGNLRGRTVPHLGEATEINMRAQFARLNAQNRERTEESIMANSGFDGSGTLQVQGSPADLTTPFTFDFAFTAKDYADFSVVGGMTVPEPPGGESMRGVYASTSAPTNATPFYCNDSLREETYHLRLPDNAPIIAIPASQHFSNAAGDYRVDWSRQGQQVTVRHRLQQNAVRGADVLCQPQDYAGFRALYQQVRRGFRGQVVYGKLPR</sequence>
<feature type="signal peptide" evidence="1">
    <location>
        <begin position="1"/>
        <end position="26"/>
    </location>
</feature>
<name>A0A7V8JN70_STEMA</name>
<gene>
    <name evidence="4" type="ORF">GAK31_00418</name>
</gene>
<evidence type="ECO:0000313" key="5">
    <source>
        <dbReference type="Proteomes" id="UP000487117"/>
    </source>
</evidence>
<dbReference type="Gene3D" id="2.60.120.1130">
    <property type="match status" value="1"/>
</dbReference>
<evidence type="ECO:0000313" key="4">
    <source>
        <dbReference type="EMBL" id="KAF1017159.1"/>
    </source>
</evidence>
<dbReference type="AlphaFoldDB" id="A0A7V8JN70"/>
<accession>A0A7V8JN70</accession>
<proteinExistence type="predicted"/>
<evidence type="ECO:0000256" key="1">
    <source>
        <dbReference type="SAM" id="SignalP"/>
    </source>
</evidence>
<feature type="chain" id="PRO_5031008652" description="Transglutaminase" evidence="1">
    <location>
        <begin position="27"/>
        <end position="648"/>
    </location>
</feature>
<reference evidence="5" key="1">
    <citation type="journal article" date="2020" name="MBio">
        <title>Horizontal gene transfer to a defensive symbiont with a reduced genome amongst a multipartite beetle microbiome.</title>
        <authorList>
            <person name="Waterworth S.C."/>
            <person name="Florez L.V."/>
            <person name="Rees E.R."/>
            <person name="Hertweck C."/>
            <person name="Kaltenpoth M."/>
            <person name="Kwan J.C."/>
        </authorList>
    </citation>
    <scope>NUCLEOTIDE SEQUENCE [LARGE SCALE GENOMIC DNA]</scope>
</reference>
<dbReference type="Pfam" id="PF12969">
    <property type="entry name" value="DUF3857"/>
    <property type="match status" value="1"/>
</dbReference>
<comment type="caution">
    <text evidence="4">The sequence shown here is derived from an EMBL/GenBank/DDBJ whole genome shotgun (WGS) entry which is preliminary data.</text>
</comment>